<accession>A0A1F6DHN0</accession>
<dbReference type="AlphaFoldDB" id="A0A1F6DHN0"/>
<dbReference type="Proteomes" id="UP000176377">
    <property type="component" value="Unassembled WGS sequence"/>
</dbReference>
<protein>
    <submittedName>
        <fullName evidence="1">Uncharacterized protein</fullName>
    </submittedName>
</protein>
<reference evidence="1 2" key="1">
    <citation type="journal article" date="2016" name="Nat. Commun.">
        <title>Thousands of microbial genomes shed light on interconnected biogeochemical processes in an aquifer system.</title>
        <authorList>
            <person name="Anantharaman K."/>
            <person name="Brown C.T."/>
            <person name="Hug L.A."/>
            <person name="Sharon I."/>
            <person name="Castelle C.J."/>
            <person name="Probst A.J."/>
            <person name="Thomas B.C."/>
            <person name="Singh A."/>
            <person name="Wilkins M.J."/>
            <person name="Karaoz U."/>
            <person name="Brodie E.L."/>
            <person name="Williams K.H."/>
            <person name="Hubbard S.S."/>
            <person name="Banfield J.F."/>
        </authorList>
    </citation>
    <scope>NUCLEOTIDE SEQUENCE [LARGE SCALE GENOMIC DNA]</scope>
</reference>
<sequence>MKVATFDPANAEPTIRANKLEPGDVFRFAEDTFQDALQASTFWLRVASPDKDKDTRLFAVSIDGKSVRVFDADRLVVKHVATVYINPTA</sequence>
<dbReference type="EMBL" id="MFLA01000001">
    <property type="protein sequence ID" value="OGG60830.1"/>
    <property type="molecule type" value="Genomic_DNA"/>
</dbReference>
<proteinExistence type="predicted"/>
<gene>
    <name evidence="1" type="ORF">A2765_01845</name>
</gene>
<evidence type="ECO:0000313" key="1">
    <source>
        <dbReference type="EMBL" id="OGG60830.1"/>
    </source>
</evidence>
<comment type="caution">
    <text evidence="1">The sequence shown here is derived from an EMBL/GenBank/DDBJ whole genome shotgun (WGS) entry which is preliminary data.</text>
</comment>
<organism evidence="1 2">
    <name type="scientific">Candidatus Kaiserbacteria bacterium RIFCSPHIGHO2_01_FULL_56_24</name>
    <dbReference type="NCBI Taxonomy" id="1798487"/>
    <lineage>
        <taxon>Bacteria</taxon>
        <taxon>Candidatus Kaiseribacteriota</taxon>
    </lineage>
</organism>
<name>A0A1F6DHN0_9BACT</name>
<evidence type="ECO:0000313" key="2">
    <source>
        <dbReference type="Proteomes" id="UP000176377"/>
    </source>
</evidence>